<dbReference type="GO" id="GO:0017136">
    <property type="term" value="F:histone deacetylase activity, NAD-dependent"/>
    <property type="evidence" value="ECO:0007669"/>
    <property type="project" value="TreeGrafter"/>
</dbReference>
<dbReference type="SUPFAM" id="SSF52467">
    <property type="entry name" value="DHS-like NAD/FAD-binding domain"/>
    <property type="match status" value="1"/>
</dbReference>
<dbReference type="InterPro" id="IPR026590">
    <property type="entry name" value="Ssirtuin_cat_dom"/>
</dbReference>
<dbReference type="Gene3D" id="2.20.28.200">
    <property type="match status" value="1"/>
</dbReference>
<evidence type="ECO:0000256" key="4">
    <source>
        <dbReference type="ARBA" id="ARBA00022833"/>
    </source>
</evidence>
<dbReference type="PANTHER" id="PTHR11085:SF12">
    <property type="entry name" value="NAD-DEPENDENT PROTEIN DEACYLASE SIRTUIN-6"/>
    <property type="match status" value="1"/>
</dbReference>
<dbReference type="GO" id="GO:0070403">
    <property type="term" value="F:NAD+ binding"/>
    <property type="evidence" value="ECO:0007669"/>
    <property type="project" value="InterPro"/>
</dbReference>
<dbReference type="InterPro" id="IPR003000">
    <property type="entry name" value="Sirtuin"/>
</dbReference>
<accession>A0A6B2LCH0</accession>
<dbReference type="EC" id="2.3.1.286" evidence="1"/>
<dbReference type="Gene3D" id="3.40.50.1220">
    <property type="entry name" value="TPP-binding domain"/>
    <property type="match status" value="1"/>
</dbReference>
<keyword evidence="3 7" id="KW-0479">Metal-binding</keyword>
<evidence type="ECO:0000313" key="9">
    <source>
        <dbReference type="EMBL" id="NDV34684.1"/>
    </source>
</evidence>
<keyword evidence="2" id="KW-0808">Transferase</keyword>
<feature type="binding site" evidence="7">
    <location>
        <position position="160"/>
    </location>
    <ligand>
        <name>Zn(2+)</name>
        <dbReference type="ChEBI" id="CHEBI:29105"/>
    </ligand>
</feature>
<evidence type="ECO:0000256" key="7">
    <source>
        <dbReference type="PROSITE-ProRule" id="PRU00236"/>
    </source>
</evidence>
<evidence type="ECO:0000256" key="6">
    <source>
        <dbReference type="ARBA" id="ARBA00038170"/>
    </source>
</evidence>
<feature type="binding site" evidence="7">
    <location>
        <position position="158"/>
    </location>
    <ligand>
        <name>Zn(2+)</name>
        <dbReference type="ChEBI" id="CHEBI:29105"/>
    </ligand>
</feature>
<evidence type="ECO:0000256" key="3">
    <source>
        <dbReference type="ARBA" id="ARBA00022723"/>
    </source>
</evidence>
<dbReference type="EMBL" id="GIBP01005715">
    <property type="protein sequence ID" value="NDV34684.1"/>
    <property type="molecule type" value="Transcribed_RNA"/>
</dbReference>
<keyword evidence="5" id="KW-0520">NAD</keyword>
<dbReference type="InterPro" id="IPR029035">
    <property type="entry name" value="DHS-like_NAD/FAD-binding_dom"/>
</dbReference>
<feature type="domain" description="Deacetylase sirtuin-type" evidence="8">
    <location>
        <begin position="1"/>
        <end position="255"/>
    </location>
</feature>
<sequence>MREKIKVLGEWVKQSKSCVLFTGAGISTSAKIPDFRGPEGVWTLKAKGIATSESLKLESAVPTPCHMAIVSLNTYFHNKQRNFFVVSQNIDGLHRRSGLDKNLLSELHGNSFKEICWKCDKDYLRTFDTAASSGLGGANCKECLARVPKFCHCTGRKCECGAVLKDSIIHFGEDLPQVDLTNAIKRSSNADLCIVLGSSLTVAPANTIPQRTKKNGGKVVIVNLQETIHDGLADLRIFGKTDLVMQILAEELGIQIPKFELVNYF</sequence>
<name>A0A6B2LCH0_9EUKA</name>
<keyword evidence="4 7" id="KW-0862">Zinc</keyword>
<dbReference type="GO" id="GO:0003714">
    <property type="term" value="F:transcription corepressor activity"/>
    <property type="evidence" value="ECO:0007669"/>
    <property type="project" value="TreeGrafter"/>
</dbReference>
<dbReference type="GO" id="GO:0000122">
    <property type="term" value="P:negative regulation of transcription by RNA polymerase II"/>
    <property type="evidence" value="ECO:0007669"/>
    <property type="project" value="TreeGrafter"/>
</dbReference>
<evidence type="ECO:0000256" key="1">
    <source>
        <dbReference type="ARBA" id="ARBA00012928"/>
    </source>
</evidence>
<dbReference type="PANTHER" id="PTHR11085">
    <property type="entry name" value="NAD-DEPENDENT PROTEIN DEACYLASE SIRTUIN-5, MITOCHONDRIAL-RELATED"/>
    <property type="match status" value="1"/>
</dbReference>
<organism evidence="9">
    <name type="scientific">Arcella intermedia</name>
    <dbReference type="NCBI Taxonomy" id="1963864"/>
    <lineage>
        <taxon>Eukaryota</taxon>
        <taxon>Amoebozoa</taxon>
        <taxon>Tubulinea</taxon>
        <taxon>Elardia</taxon>
        <taxon>Arcellinida</taxon>
        <taxon>Sphaerothecina</taxon>
        <taxon>Arcellidae</taxon>
        <taxon>Arcella</taxon>
    </lineage>
</organism>
<evidence type="ECO:0000256" key="5">
    <source>
        <dbReference type="ARBA" id="ARBA00023027"/>
    </source>
</evidence>
<dbReference type="FunFam" id="3.40.50.1220:FF:000038">
    <property type="entry name" value="NAD-dependent protein deacetylase sirtuin-6 isoform X2"/>
    <property type="match status" value="1"/>
</dbReference>
<evidence type="ECO:0000256" key="2">
    <source>
        <dbReference type="ARBA" id="ARBA00022679"/>
    </source>
</evidence>
<dbReference type="AlphaFoldDB" id="A0A6B2LCH0"/>
<reference evidence="9" key="1">
    <citation type="journal article" date="2020" name="J. Eukaryot. Microbiol.">
        <title>De novo Sequencing, Assembly and Annotation of the Transcriptome for the Free-Living Testate Amoeba Arcella intermedia.</title>
        <authorList>
            <person name="Ribeiro G.M."/>
            <person name="Porfirio-Sousa A.L."/>
            <person name="Maurer-Alcala X.X."/>
            <person name="Katz L.A."/>
            <person name="Lahr D.J.G."/>
        </authorList>
    </citation>
    <scope>NUCLEOTIDE SEQUENCE</scope>
</reference>
<proteinExistence type="inferred from homology"/>
<dbReference type="GO" id="GO:0046872">
    <property type="term" value="F:metal ion binding"/>
    <property type="evidence" value="ECO:0007669"/>
    <property type="project" value="UniProtKB-KW"/>
</dbReference>
<comment type="similarity">
    <text evidence="6">Belongs to the sirtuin family. Class IV subfamily.</text>
</comment>
<feature type="binding site" evidence="7">
    <location>
        <position position="116"/>
    </location>
    <ligand>
        <name>Zn(2+)</name>
        <dbReference type="ChEBI" id="CHEBI:29105"/>
    </ligand>
</feature>
<dbReference type="GO" id="GO:0005634">
    <property type="term" value="C:nucleus"/>
    <property type="evidence" value="ECO:0007669"/>
    <property type="project" value="TreeGrafter"/>
</dbReference>
<dbReference type="PROSITE" id="PS50305">
    <property type="entry name" value="SIRTUIN"/>
    <property type="match status" value="1"/>
</dbReference>
<feature type="binding site" evidence="7">
    <location>
        <position position="119"/>
    </location>
    <ligand>
        <name>Zn(2+)</name>
        <dbReference type="ChEBI" id="CHEBI:29105"/>
    </ligand>
</feature>
<dbReference type="Pfam" id="PF02146">
    <property type="entry name" value="SIR2"/>
    <property type="match status" value="1"/>
</dbReference>
<protein>
    <recommendedName>
        <fullName evidence="1">protein acetyllysine N-acetyltransferase</fullName>
        <ecNumber evidence="1">2.3.1.286</ecNumber>
    </recommendedName>
</protein>
<dbReference type="InterPro" id="IPR050134">
    <property type="entry name" value="NAD-dep_sirtuin_deacylases"/>
</dbReference>
<evidence type="ECO:0000259" key="8">
    <source>
        <dbReference type="PROSITE" id="PS50305"/>
    </source>
</evidence>
<feature type="active site" description="Proton acceptor" evidence="7">
    <location>
        <position position="108"/>
    </location>
</feature>